<dbReference type="RefSeq" id="WP_148952080.1">
    <property type="nucleotide sequence ID" value="NZ_CP043312.1"/>
</dbReference>
<organism evidence="9 10">
    <name type="scientific">Candidatus Sneabacter namystus</name>
    <dbReference type="NCBI Taxonomy" id="2601646"/>
    <lineage>
        <taxon>Bacteria</taxon>
        <taxon>Pseudomonadati</taxon>
        <taxon>Pseudomonadota</taxon>
        <taxon>Alphaproteobacteria</taxon>
        <taxon>Rickettsiales</taxon>
        <taxon>Rickettsiaceae</taxon>
        <taxon>Rickettsieae</taxon>
        <taxon>Candidatus Sneabacter</taxon>
    </lineage>
</organism>
<keyword evidence="3 5" id="KW-0378">Hydrolase</keyword>
<keyword evidence="2 5" id="KW-0645">Protease</keyword>
<dbReference type="GO" id="GO:0030288">
    <property type="term" value="C:outer membrane-bounded periplasmic space"/>
    <property type="evidence" value="ECO:0007669"/>
    <property type="project" value="TreeGrafter"/>
</dbReference>
<dbReference type="Gene3D" id="3.30.750.44">
    <property type="match status" value="1"/>
</dbReference>
<evidence type="ECO:0000256" key="4">
    <source>
        <dbReference type="ARBA" id="ARBA00022825"/>
    </source>
</evidence>
<dbReference type="Gene3D" id="3.90.226.10">
    <property type="entry name" value="2-enoyl-CoA Hydratase, Chain A, domain 1"/>
    <property type="match status" value="1"/>
</dbReference>
<proteinExistence type="inferred from homology"/>
<dbReference type="EMBL" id="CP043312">
    <property type="protein sequence ID" value="QEK39719.1"/>
    <property type="molecule type" value="Genomic_DNA"/>
</dbReference>
<dbReference type="SUPFAM" id="SSF50156">
    <property type="entry name" value="PDZ domain-like"/>
    <property type="match status" value="1"/>
</dbReference>
<keyword evidence="6" id="KW-0732">Signal</keyword>
<dbReference type="SUPFAM" id="SSF52096">
    <property type="entry name" value="ClpP/crotonase"/>
    <property type="match status" value="1"/>
</dbReference>
<dbReference type="Proteomes" id="UP000323844">
    <property type="component" value="Chromosome"/>
</dbReference>
<dbReference type="SMART" id="SM00228">
    <property type="entry name" value="PDZ"/>
    <property type="match status" value="1"/>
</dbReference>
<feature type="signal peptide" evidence="6">
    <location>
        <begin position="1"/>
        <end position="25"/>
    </location>
</feature>
<dbReference type="GO" id="GO:0004175">
    <property type="term" value="F:endopeptidase activity"/>
    <property type="evidence" value="ECO:0007669"/>
    <property type="project" value="TreeGrafter"/>
</dbReference>
<evidence type="ECO:0000256" key="5">
    <source>
        <dbReference type="RuleBase" id="RU004404"/>
    </source>
</evidence>
<dbReference type="InterPro" id="IPR004447">
    <property type="entry name" value="Peptidase_S41A"/>
</dbReference>
<dbReference type="Pfam" id="PF17820">
    <property type="entry name" value="PDZ_6"/>
    <property type="match status" value="1"/>
</dbReference>
<gene>
    <name evidence="9" type="ORF">FZC37_02135</name>
</gene>
<comment type="similarity">
    <text evidence="1 5">Belongs to the peptidase S41A family.</text>
</comment>
<dbReference type="GO" id="GO:0007165">
    <property type="term" value="P:signal transduction"/>
    <property type="evidence" value="ECO:0007669"/>
    <property type="project" value="TreeGrafter"/>
</dbReference>
<evidence type="ECO:0000256" key="6">
    <source>
        <dbReference type="SAM" id="SignalP"/>
    </source>
</evidence>
<name>A0A5C0UIU9_9RICK</name>
<dbReference type="OrthoDB" id="9812068at2"/>
<evidence type="ECO:0000313" key="10">
    <source>
        <dbReference type="Proteomes" id="UP000323844"/>
    </source>
</evidence>
<dbReference type="NCBIfam" id="TIGR00225">
    <property type="entry name" value="prc"/>
    <property type="match status" value="1"/>
</dbReference>
<dbReference type="GO" id="GO:0006508">
    <property type="term" value="P:proteolysis"/>
    <property type="evidence" value="ECO:0007669"/>
    <property type="project" value="UniProtKB-KW"/>
</dbReference>
<dbReference type="PANTHER" id="PTHR32060:SF30">
    <property type="entry name" value="CARBOXY-TERMINAL PROCESSING PROTEASE CTPA"/>
    <property type="match status" value="1"/>
</dbReference>
<dbReference type="SMART" id="SM00245">
    <property type="entry name" value="TSPc"/>
    <property type="match status" value="1"/>
</dbReference>
<dbReference type="PANTHER" id="PTHR32060">
    <property type="entry name" value="TAIL-SPECIFIC PROTEASE"/>
    <property type="match status" value="1"/>
</dbReference>
<dbReference type="Pfam" id="PF22694">
    <property type="entry name" value="CtpB_N-like"/>
    <property type="match status" value="1"/>
</dbReference>
<dbReference type="AlphaFoldDB" id="A0A5C0UIU9"/>
<evidence type="ECO:0000256" key="3">
    <source>
        <dbReference type="ARBA" id="ARBA00022801"/>
    </source>
</evidence>
<dbReference type="GO" id="GO:0008236">
    <property type="term" value="F:serine-type peptidase activity"/>
    <property type="evidence" value="ECO:0007669"/>
    <property type="project" value="UniProtKB-KW"/>
</dbReference>
<dbReference type="InterPro" id="IPR055210">
    <property type="entry name" value="CtpA/B_N"/>
</dbReference>
<dbReference type="InterPro" id="IPR001478">
    <property type="entry name" value="PDZ"/>
</dbReference>
<dbReference type="InterPro" id="IPR029045">
    <property type="entry name" value="ClpP/crotonase-like_dom_sf"/>
</dbReference>
<feature type="chain" id="PRO_5022935145" evidence="6">
    <location>
        <begin position="26"/>
        <end position="428"/>
    </location>
</feature>
<dbReference type="Gene3D" id="2.30.42.10">
    <property type="match status" value="1"/>
</dbReference>
<sequence length="428" mass="47204">MIKFQNIIKSLAWIVLVALPQSALSSQKQDANANADYMNQIAEVFEQILENYVDPLNPQTLTASAIEGMLSSLDPHSTYLTENALQDCLTQIGEQFCGIGIDCIVEDGQIKVVTPIADLPAEKVGIQAGDTIVAVQGMKTRDMGIEKTLQALRGKCGTIVEVTIQREGHSRLIDYHITRTTMKIAPLKYHTYGDIAYLKISSFTLNVATELKKAMHKILRDKKRLDGIILDLRNNPGGLLDSAIEIGEYFLDSGTIVKIRYKNKESDLRRARQSAVKAPKVPIALLINKGTASAAEILSGALQDHKRAIVIGTRSFGKATLQALIPLNHKNSSIKLTVGKYYTPKGHSIDGKGVKPDLLVESSLIPNNIKDYESKSVKNKMITSLQKHDSNTQAQMLYNTDYQYRRAVDLLTGISIANYKYSKGLSTE</sequence>
<dbReference type="Pfam" id="PF03572">
    <property type="entry name" value="Peptidase_S41"/>
    <property type="match status" value="1"/>
</dbReference>
<accession>A0A5C0UIU9</accession>
<feature type="domain" description="Tail specific protease" evidence="8">
    <location>
        <begin position="170"/>
        <end position="361"/>
    </location>
</feature>
<evidence type="ECO:0000313" key="9">
    <source>
        <dbReference type="EMBL" id="QEK39719.1"/>
    </source>
</evidence>
<evidence type="ECO:0000256" key="2">
    <source>
        <dbReference type="ARBA" id="ARBA00022670"/>
    </source>
</evidence>
<dbReference type="CDD" id="cd07560">
    <property type="entry name" value="Peptidase_S41_CPP"/>
    <property type="match status" value="1"/>
</dbReference>
<dbReference type="InterPro" id="IPR036034">
    <property type="entry name" value="PDZ_sf"/>
</dbReference>
<evidence type="ECO:0000259" key="8">
    <source>
        <dbReference type="SMART" id="SM00245"/>
    </source>
</evidence>
<dbReference type="InterPro" id="IPR041489">
    <property type="entry name" value="PDZ_6"/>
</dbReference>
<protein>
    <submittedName>
        <fullName evidence="9">S41 family peptidase</fullName>
    </submittedName>
</protein>
<reference evidence="9 10" key="1">
    <citation type="submission" date="2019-08" db="EMBL/GenBank/DDBJ databases">
        <title>Highly reduced genomes of protist endosymbionts show evolutionary convergence.</title>
        <authorList>
            <person name="George E."/>
            <person name="Husnik F."/>
            <person name="Tashyreva D."/>
            <person name="Prokopchuk G."/>
            <person name="Horak A."/>
            <person name="Kwong W.K."/>
            <person name="Lukes J."/>
            <person name="Keeling P.J."/>
        </authorList>
    </citation>
    <scope>NUCLEOTIDE SEQUENCE [LARGE SCALE GENOMIC DNA]</scope>
    <source>
        <strain evidence="9">1621</strain>
    </source>
</reference>
<evidence type="ECO:0000259" key="7">
    <source>
        <dbReference type="SMART" id="SM00228"/>
    </source>
</evidence>
<dbReference type="KEGG" id="snay:FZC37_02135"/>
<dbReference type="InterPro" id="IPR005151">
    <property type="entry name" value="Tail-specific_protease"/>
</dbReference>
<keyword evidence="4 5" id="KW-0720">Serine protease</keyword>
<feature type="domain" description="PDZ" evidence="7">
    <location>
        <begin position="97"/>
        <end position="168"/>
    </location>
</feature>
<dbReference type="CDD" id="cd06782">
    <property type="entry name" value="cpPDZ_CPP-like"/>
    <property type="match status" value="1"/>
</dbReference>
<keyword evidence="10" id="KW-1185">Reference proteome</keyword>
<evidence type="ECO:0000256" key="1">
    <source>
        <dbReference type="ARBA" id="ARBA00009179"/>
    </source>
</evidence>